<feature type="signal peptide" evidence="1">
    <location>
        <begin position="1"/>
        <end position="16"/>
    </location>
</feature>
<keyword evidence="1" id="KW-0732">Signal</keyword>
<evidence type="ECO:0000313" key="3">
    <source>
        <dbReference type="Proteomes" id="UP000749559"/>
    </source>
</evidence>
<accession>A0A8S4Q8D7</accession>
<dbReference type="EMBL" id="CAIIXF020000285">
    <property type="protein sequence ID" value="CAH1803151.1"/>
    <property type="molecule type" value="Genomic_DNA"/>
</dbReference>
<protein>
    <submittedName>
        <fullName evidence="2">Uncharacterized protein</fullName>
    </submittedName>
</protein>
<feature type="chain" id="PRO_5035915402" evidence="1">
    <location>
        <begin position="17"/>
        <end position="132"/>
    </location>
</feature>
<dbReference type="AlphaFoldDB" id="A0A8S4Q8D7"/>
<proteinExistence type="predicted"/>
<sequence>MMIILVLMMLLGVSNAIKVKVDPLNGVIFNPTAQLDLSEESFIYTLGIEWPESYDGRVVPTFDCVKVETGQVLRTSGSPATMVQTMNLWLETCRAAQSYAMTISTDIDSMNENLAKLTLGAKMSLPKIELAK</sequence>
<reference evidence="2" key="1">
    <citation type="submission" date="2022-03" db="EMBL/GenBank/DDBJ databases">
        <authorList>
            <person name="Martin C."/>
        </authorList>
    </citation>
    <scope>NUCLEOTIDE SEQUENCE</scope>
</reference>
<feature type="non-terminal residue" evidence="2">
    <location>
        <position position="132"/>
    </location>
</feature>
<evidence type="ECO:0000313" key="2">
    <source>
        <dbReference type="EMBL" id="CAH1803151.1"/>
    </source>
</evidence>
<dbReference type="Proteomes" id="UP000749559">
    <property type="component" value="Unassembled WGS sequence"/>
</dbReference>
<evidence type="ECO:0000256" key="1">
    <source>
        <dbReference type="SAM" id="SignalP"/>
    </source>
</evidence>
<keyword evidence="3" id="KW-1185">Reference proteome</keyword>
<organism evidence="2 3">
    <name type="scientific">Owenia fusiformis</name>
    <name type="common">Polychaete worm</name>
    <dbReference type="NCBI Taxonomy" id="6347"/>
    <lineage>
        <taxon>Eukaryota</taxon>
        <taxon>Metazoa</taxon>
        <taxon>Spiralia</taxon>
        <taxon>Lophotrochozoa</taxon>
        <taxon>Annelida</taxon>
        <taxon>Polychaeta</taxon>
        <taxon>Sedentaria</taxon>
        <taxon>Canalipalpata</taxon>
        <taxon>Sabellida</taxon>
        <taxon>Oweniida</taxon>
        <taxon>Oweniidae</taxon>
        <taxon>Owenia</taxon>
    </lineage>
</organism>
<comment type="caution">
    <text evidence="2">The sequence shown here is derived from an EMBL/GenBank/DDBJ whole genome shotgun (WGS) entry which is preliminary data.</text>
</comment>
<name>A0A8S4Q8D7_OWEFU</name>
<gene>
    <name evidence="2" type="ORF">OFUS_LOCUS26769</name>
</gene>